<dbReference type="Proteomes" id="UP000214975">
    <property type="component" value="Chromosome"/>
</dbReference>
<name>A0A223HWN5_THETR</name>
<accession>A0A223HWN5</accession>
<proteinExistence type="predicted"/>
<gene>
    <name evidence="1" type="ORF">Thert_00731</name>
</gene>
<sequence>MILARLNFQNLSLGYGSIADTIINKIALCFDKVNKICLSEICKIKISANNDNKFIDYIHGK</sequence>
<dbReference type="EMBL" id="CP016893">
    <property type="protein sequence ID" value="AST56890.1"/>
    <property type="molecule type" value="Genomic_DNA"/>
</dbReference>
<dbReference type="AlphaFoldDB" id="A0A223HWN5"/>
<organism evidence="1 2">
    <name type="scientific">Thermoanaerobacterium thermosaccharolyticum</name>
    <name type="common">Clostridium thermosaccharolyticum</name>
    <dbReference type="NCBI Taxonomy" id="1517"/>
    <lineage>
        <taxon>Bacteria</taxon>
        <taxon>Bacillati</taxon>
        <taxon>Bacillota</taxon>
        <taxon>Clostridia</taxon>
        <taxon>Thermoanaerobacterales</taxon>
        <taxon>Thermoanaerobacteraceae</taxon>
        <taxon>Thermoanaerobacterium</taxon>
    </lineage>
</organism>
<reference evidence="1 2" key="1">
    <citation type="submission" date="2016-08" db="EMBL/GenBank/DDBJ databases">
        <title>A novel genetic cassette of butanologenic Thermoanaerobacterium thermosaccharolyticum that directly convert cellulose to butanol.</title>
        <authorList>
            <person name="Li T."/>
            <person name="He J."/>
        </authorList>
    </citation>
    <scope>NUCLEOTIDE SEQUENCE [LARGE SCALE GENOMIC DNA]</scope>
    <source>
        <strain evidence="1 2">TG57</strain>
    </source>
</reference>
<evidence type="ECO:0000313" key="1">
    <source>
        <dbReference type="EMBL" id="AST56890.1"/>
    </source>
</evidence>
<evidence type="ECO:0000313" key="2">
    <source>
        <dbReference type="Proteomes" id="UP000214975"/>
    </source>
</evidence>
<protein>
    <submittedName>
        <fullName evidence="1">Uncharacterized protein</fullName>
    </submittedName>
</protein>